<keyword evidence="2" id="KW-1003">Cell membrane</keyword>
<feature type="transmembrane region" description="Helical" evidence="6">
    <location>
        <begin position="105"/>
        <end position="125"/>
    </location>
</feature>
<sequence length="481" mass="50973">MLAAAATAAGFLVLAGSPVPMVRNFGILLVAGIVIALVVALTFGVAVQALAERRAPRRFAGLGALGSEVGAAWRGAGEIITGSRAWCALVRGSGRAARATLRGALARPALTLALAAMLAVAGWALDPVTRVESDIQRLVPQDLRALSDLQDLQRVSGVGGEVTVLVEGANLTDPKVVTWMTGYQRRILRELRYSEKAGCGRSDLCPAFSLPDLFTTKASLSSRERVEGLLDAVPVYFSQNVIAPDRRTAALSFGLRLMPLERQLQVLDTMERRLDPPAGVRARLAGLPVLAAQANDRIASPWRRLFTMLIGLLLVAAVLLAALRSLRRTLLPLIPIVLATGWAALAVFVTRIPLNPLSVMLSALVIAIATEFSVLLSERYRAERDAGNAPDEALRRTYRSTGRAVAASGATAIAGFAVLTVSDIRMLRDFGIVTVLDLVVALVGVLIVLPAVLVMAEGAARAPRALRRRPATAPGSRLPSP</sequence>
<accession>A0A6J7E882</accession>
<dbReference type="Gene3D" id="1.20.1640.10">
    <property type="entry name" value="Multidrug efflux transporter AcrB transmembrane domain"/>
    <property type="match status" value="1"/>
</dbReference>
<dbReference type="Pfam" id="PF03176">
    <property type="entry name" value="MMPL"/>
    <property type="match status" value="1"/>
</dbReference>
<evidence type="ECO:0000259" key="7">
    <source>
        <dbReference type="PROSITE" id="PS50156"/>
    </source>
</evidence>
<evidence type="ECO:0000256" key="1">
    <source>
        <dbReference type="ARBA" id="ARBA00004651"/>
    </source>
</evidence>
<dbReference type="SUPFAM" id="SSF82866">
    <property type="entry name" value="Multidrug efflux transporter AcrB transmembrane domain"/>
    <property type="match status" value="2"/>
</dbReference>
<keyword evidence="5 6" id="KW-0472">Membrane</keyword>
<keyword evidence="4 6" id="KW-1133">Transmembrane helix</keyword>
<feature type="transmembrane region" description="Helical" evidence="6">
    <location>
        <begin position="430"/>
        <end position="459"/>
    </location>
</feature>
<feature type="transmembrane region" description="Helical" evidence="6">
    <location>
        <begin position="330"/>
        <end position="350"/>
    </location>
</feature>
<evidence type="ECO:0000256" key="2">
    <source>
        <dbReference type="ARBA" id="ARBA00022475"/>
    </source>
</evidence>
<reference evidence="8" key="1">
    <citation type="submission" date="2020-05" db="EMBL/GenBank/DDBJ databases">
        <authorList>
            <person name="Chiriac C."/>
            <person name="Salcher M."/>
            <person name="Ghai R."/>
            <person name="Kavagutti S V."/>
        </authorList>
    </citation>
    <scope>NUCLEOTIDE SEQUENCE</scope>
</reference>
<dbReference type="PANTHER" id="PTHR33406">
    <property type="entry name" value="MEMBRANE PROTEIN MJ1562-RELATED"/>
    <property type="match status" value="1"/>
</dbReference>
<organism evidence="8">
    <name type="scientific">freshwater metagenome</name>
    <dbReference type="NCBI Taxonomy" id="449393"/>
    <lineage>
        <taxon>unclassified sequences</taxon>
        <taxon>metagenomes</taxon>
        <taxon>ecological metagenomes</taxon>
    </lineage>
</organism>
<feature type="transmembrane region" description="Helical" evidence="6">
    <location>
        <begin position="404"/>
        <end position="424"/>
    </location>
</feature>
<gene>
    <name evidence="8" type="ORF">UFOPK3423_01188</name>
</gene>
<evidence type="ECO:0000256" key="4">
    <source>
        <dbReference type="ARBA" id="ARBA00022989"/>
    </source>
</evidence>
<evidence type="ECO:0000256" key="6">
    <source>
        <dbReference type="SAM" id="Phobius"/>
    </source>
</evidence>
<keyword evidence="3 6" id="KW-0812">Transmembrane</keyword>
<feature type="transmembrane region" description="Helical" evidence="6">
    <location>
        <begin position="305"/>
        <end position="323"/>
    </location>
</feature>
<comment type="subcellular location">
    <subcellularLocation>
        <location evidence="1">Cell membrane</location>
        <topology evidence="1">Multi-pass membrane protein</topology>
    </subcellularLocation>
</comment>
<dbReference type="AlphaFoldDB" id="A0A6J7E882"/>
<protein>
    <submittedName>
        <fullName evidence="8">Unannotated protein</fullName>
    </submittedName>
</protein>
<feature type="domain" description="SSD" evidence="7">
    <location>
        <begin position="364"/>
        <end position="455"/>
    </location>
</feature>
<dbReference type="PROSITE" id="PS50156">
    <property type="entry name" value="SSD"/>
    <property type="match status" value="1"/>
</dbReference>
<evidence type="ECO:0000313" key="8">
    <source>
        <dbReference type="EMBL" id="CAB4879136.1"/>
    </source>
</evidence>
<dbReference type="InterPro" id="IPR050545">
    <property type="entry name" value="Mycobact_MmpL"/>
</dbReference>
<evidence type="ECO:0000256" key="3">
    <source>
        <dbReference type="ARBA" id="ARBA00022692"/>
    </source>
</evidence>
<dbReference type="InterPro" id="IPR000731">
    <property type="entry name" value="SSD"/>
</dbReference>
<feature type="transmembrane region" description="Helical" evidence="6">
    <location>
        <begin position="356"/>
        <end position="376"/>
    </location>
</feature>
<dbReference type="EMBL" id="CAFBLQ010000140">
    <property type="protein sequence ID" value="CAB4879136.1"/>
    <property type="molecule type" value="Genomic_DNA"/>
</dbReference>
<feature type="transmembrane region" description="Helical" evidence="6">
    <location>
        <begin position="25"/>
        <end position="51"/>
    </location>
</feature>
<dbReference type="GO" id="GO:0005886">
    <property type="term" value="C:plasma membrane"/>
    <property type="evidence" value="ECO:0007669"/>
    <property type="project" value="UniProtKB-SubCell"/>
</dbReference>
<proteinExistence type="predicted"/>
<name>A0A6J7E882_9ZZZZ</name>
<dbReference type="PANTHER" id="PTHR33406:SF13">
    <property type="entry name" value="MEMBRANE PROTEIN YDFJ"/>
    <property type="match status" value="1"/>
</dbReference>
<evidence type="ECO:0000256" key="5">
    <source>
        <dbReference type="ARBA" id="ARBA00023136"/>
    </source>
</evidence>
<dbReference type="InterPro" id="IPR004869">
    <property type="entry name" value="MMPL_dom"/>
</dbReference>